<feature type="region of interest" description="Disordered" evidence="1">
    <location>
        <begin position="21"/>
        <end position="59"/>
    </location>
</feature>
<gene>
    <name evidence="2" type="ORF">GRF29_161g488396</name>
</gene>
<feature type="compositionally biased region" description="Polar residues" evidence="1">
    <location>
        <begin position="24"/>
        <end position="36"/>
    </location>
</feature>
<comment type="caution">
    <text evidence="2">The sequence shown here is derived from an EMBL/GenBank/DDBJ whole genome shotgun (WGS) entry which is preliminary data.</text>
</comment>
<reference evidence="2 3" key="1">
    <citation type="submission" date="2021-02" db="EMBL/GenBank/DDBJ databases">
        <title>Genome assembly of Pseudopithomyces chartarum.</title>
        <authorList>
            <person name="Jauregui R."/>
            <person name="Singh J."/>
            <person name="Voisey C."/>
        </authorList>
    </citation>
    <scope>NUCLEOTIDE SEQUENCE [LARGE SCALE GENOMIC DNA]</scope>
    <source>
        <strain evidence="2 3">AGR01</strain>
    </source>
</reference>
<proteinExistence type="predicted"/>
<sequence length="274" mass="31057">MAMIVCNDPQRDFMRIERMEGVFSKSSPTNTQDSDVNGSASKSEESNSTSNGVTGVREKLGPTQRHGEFAWQPFPLTPFVERLDWVLDLFGNFRGAAWNWRTISTTPPPKQIQDQLLRNTPNPPPHSFRTHISQTHVYPTRRALLIGNLKTLLAGYLILDAIKTLSSHDPYFWGYLDRPLSPVFPAFLRESKILTHAFRLVLCQFGIKWALQSIFALAPLFFAGVLGPDVIGARAEPWMYPATCGAYTLVLDKGLAGWWSGWWHQTFRFAFEQP</sequence>
<evidence type="ECO:0008006" key="4">
    <source>
        <dbReference type="Google" id="ProtNLM"/>
    </source>
</evidence>
<feature type="non-terminal residue" evidence="2">
    <location>
        <position position="274"/>
    </location>
</feature>
<feature type="compositionally biased region" description="Low complexity" evidence="1">
    <location>
        <begin position="37"/>
        <end position="52"/>
    </location>
</feature>
<evidence type="ECO:0000313" key="3">
    <source>
        <dbReference type="Proteomes" id="UP001280581"/>
    </source>
</evidence>
<evidence type="ECO:0000313" key="2">
    <source>
        <dbReference type="EMBL" id="KAK3202204.1"/>
    </source>
</evidence>
<protein>
    <recommendedName>
        <fullName evidence="4">Wax synthase domain-containing protein</fullName>
    </recommendedName>
</protein>
<evidence type="ECO:0000256" key="1">
    <source>
        <dbReference type="SAM" id="MobiDB-lite"/>
    </source>
</evidence>
<dbReference type="Proteomes" id="UP001280581">
    <property type="component" value="Unassembled WGS sequence"/>
</dbReference>
<dbReference type="AlphaFoldDB" id="A0AAN6RCN7"/>
<dbReference type="EMBL" id="WVTA01000014">
    <property type="protein sequence ID" value="KAK3202204.1"/>
    <property type="molecule type" value="Genomic_DNA"/>
</dbReference>
<accession>A0AAN6RCN7</accession>
<keyword evidence="3" id="KW-1185">Reference proteome</keyword>
<organism evidence="2 3">
    <name type="scientific">Pseudopithomyces chartarum</name>
    <dbReference type="NCBI Taxonomy" id="1892770"/>
    <lineage>
        <taxon>Eukaryota</taxon>
        <taxon>Fungi</taxon>
        <taxon>Dikarya</taxon>
        <taxon>Ascomycota</taxon>
        <taxon>Pezizomycotina</taxon>
        <taxon>Dothideomycetes</taxon>
        <taxon>Pleosporomycetidae</taxon>
        <taxon>Pleosporales</taxon>
        <taxon>Massarineae</taxon>
        <taxon>Didymosphaeriaceae</taxon>
        <taxon>Pseudopithomyces</taxon>
    </lineage>
</organism>
<name>A0AAN6RCN7_9PLEO</name>